<organism evidence="2 3">
    <name type="scientific">Saccharophagus degradans (strain 2-40 / ATCC 43961 / DSM 17024)</name>
    <dbReference type="NCBI Taxonomy" id="203122"/>
    <lineage>
        <taxon>Bacteria</taxon>
        <taxon>Pseudomonadati</taxon>
        <taxon>Pseudomonadota</taxon>
        <taxon>Gammaproteobacteria</taxon>
        <taxon>Cellvibrionales</taxon>
        <taxon>Cellvibrionaceae</taxon>
        <taxon>Saccharophagus</taxon>
    </lineage>
</organism>
<gene>
    <name evidence="2" type="ordered locus">Sde_4008</name>
</gene>
<dbReference type="GeneID" id="98615599"/>
<name>Q21DG6_SACD2</name>
<proteinExistence type="predicted"/>
<evidence type="ECO:0000256" key="1">
    <source>
        <dbReference type="SAM" id="SignalP"/>
    </source>
</evidence>
<dbReference type="RefSeq" id="WP_011470478.1">
    <property type="nucleotide sequence ID" value="NC_007912.1"/>
</dbReference>
<evidence type="ECO:0000313" key="2">
    <source>
        <dbReference type="EMBL" id="ABD83263.1"/>
    </source>
</evidence>
<protein>
    <recommendedName>
        <fullName evidence="4">PEP-CTERM protein-sorting domain-containing protein</fullName>
    </recommendedName>
</protein>
<dbReference type="HOGENOM" id="CLU_1304002_0_0_6"/>
<dbReference type="Proteomes" id="UP000001947">
    <property type="component" value="Chromosome"/>
</dbReference>
<evidence type="ECO:0000313" key="3">
    <source>
        <dbReference type="Proteomes" id="UP000001947"/>
    </source>
</evidence>
<dbReference type="OrthoDB" id="6388044at2"/>
<sequence>MKKIISVFFLFILSPIANSALIEHAGYSYDDTGNVVVGGGLEWLRWDVTDGQSIDQALSTFGSDGWRLANNVDMANLFNTFNFGMSFDTDENTGSYGWTEKTDDEGADELDRIFFAMFGITVTNPGINPGDDPFEMSAAYFGDDADGDGKYNDARVVDDFVNKGTPSFGLAMISADVVSSSHAHTNMGIALVRTEGYSVDEPTTFWLFIFALVALYSAKKRKN</sequence>
<dbReference type="KEGG" id="sde:Sde_4008"/>
<feature type="chain" id="PRO_5004200314" description="PEP-CTERM protein-sorting domain-containing protein" evidence="1">
    <location>
        <begin position="20"/>
        <end position="223"/>
    </location>
</feature>
<dbReference type="EMBL" id="CP000282">
    <property type="protein sequence ID" value="ABD83263.1"/>
    <property type="molecule type" value="Genomic_DNA"/>
</dbReference>
<feature type="signal peptide" evidence="1">
    <location>
        <begin position="1"/>
        <end position="19"/>
    </location>
</feature>
<evidence type="ECO:0008006" key="4">
    <source>
        <dbReference type="Google" id="ProtNLM"/>
    </source>
</evidence>
<dbReference type="STRING" id="203122.Sde_4008"/>
<keyword evidence="1" id="KW-0732">Signal</keyword>
<keyword evidence="3" id="KW-1185">Reference proteome</keyword>
<reference evidence="2 3" key="1">
    <citation type="journal article" date="2008" name="PLoS Genet.">
        <title>Complete genome sequence of the complex carbohydrate-degrading marine bacterium, Saccharophagus degradans strain 2-40 T.</title>
        <authorList>
            <person name="Weiner R.M."/>
            <person name="Taylor L.E.II."/>
            <person name="Henrissat B."/>
            <person name="Hauser L."/>
            <person name="Land M."/>
            <person name="Coutinho P.M."/>
            <person name="Rancurel C."/>
            <person name="Saunders E.H."/>
            <person name="Longmire A.G."/>
            <person name="Zhang H."/>
            <person name="Bayer E.A."/>
            <person name="Gilbert H.J."/>
            <person name="Larimer F."/>
            <person name="Zhulin I.B."/>
            <person name="Ekborg N.A."/>
            <person name="Lamed R."/>
            <person name="Richardson P.M."/>
            <person name="Borovok I."/>
            <person name="Hutcheson S."/>
        </authorList>
    </citation>
    <scope>NUCLEOTIDE SEQUENCE [LARGE SCALE GENOMIC DNA]</scope>
    <source>
        <strain evidence="3">2-40 / ATCC 43961 / DSM 17024</strain>
    </source>
</reference>
<dbReference type="AlphaFoldDB" id="Q21DG6"/>
<accession>Q21DG6</accession>
<dbReference type="eggNOG" id="ENOG5033JN3">
    <property type="taxonomic scope" value="Bacteria"/>
</dbReference>